<organism evidence="10 11">
    <name type="scientific">Pseudomonas cichorii</name>
    <dbReference type="NCBI Taxonomy" id="36746"/>
    <lineage>
        <taxon>Bacteria</taxon>
        <taxon>Pseudomonadati</taxon>
        <taxon>Pseudomonadota</taxon>
        <taxon>Gammaproteobacteria</taxon>
        <taxon>Pseudomonadales</taxon>
        <taxon>Pseudomonadaceae</taxon>
        <taxon>Pseudomonas</taxon>
    </lineage>
</organism>
<comment type="caution">
    <text evidence="10">The sequence shown here is derived from an EMBL/GenBank/DDBJ whole genome shotgun (WGS) entry which is preliminary data.</text>
</comment>
<evidence type="ECO:0000256" key="5">
    <source>
        <dbReference type="ARBA" id="ARBA00022989"/>
    </source>
</evidence>
<dbReference type="Pfam" id="PF25539">
    <property type="entry name" value="Bestrophin_2"/>
    <property type="match status" value="1"/>
</dbReference>
<dbReference type="EMBL" id="RBRY01000051">
    <property type="protein sequence ID" value="RMR60143.1"/>
    <property type="molecule type" value="Genomic_DNA"/>
</dbReference>
<evidence type="ECO:0000313" key="10">
    <source>
        <dbReference type="EMBL" id="RMR60143.1"/>
    </source>
</evidence>
<evidence type="ECO:0000256" key="1">
    <source>
        <dbReference type="ARBA" id="ARBA00004651"/>
    </source>
</evidence>
<protein>
    <submittedName>
        <fullName evidence="10">Effector locus protein</fullName>
    </submittedName>
</protein>
<name>A0A3M4W854_PSECI</name>
<keyword evidence="4 9" id="KW-0812">Transmembrane</keyword>
<keyword evidence="3" id="KW-1003">Cell membrane</keyword>
<keyword evidence="6" id="KW-0406">Ion transport</keyword>
<feature type="transmembrane region" description="Helical" evidence="9">
    <location>
        <begin position="47"/>
        <end position="65"/>
    </location>
</feature>
<proteinExistence type="inferred from homology"/>
<evidence type="ECO:0000256" key="3">
    <source>
        <dbReference type="ARBA" id="ARBA00022475"/>
    </source>
</evidence>
<gene>
    <name evidence="10" type="ORF">ALP84_03308</name>
</gene>
<keyword evidence="2" id="KW-0813">Transport</keyword>
<evidence type="ECO:0000313" key="11">
    <source>
        <dbReference type="Proteomes" id="UP000278332"/>
    </source>
</evidence>
<comment type="similarity">
    <text evidence="8">Belongs to the anion channel-forming bestrophin (TC 1.A.46) family.</text>
</comment>
<dbReference type="GO" id="GO:0005886">
    <property type="term" value="C:plasma membrane"/>
    <property type="evidence" value="ECO:0007669"/>
    <property type="project" value="UniProtKB-SubCell"/>
</dbReference>
<keyword evidence="7 9" id="KW-0472">Membrane</keyword>
<evidence type="ECO:0000256" key="7">
    <source>
        <dbReference type="ARBA" id="ARBA00023136"/>
    </source>
</evidence>
<dbReference type="PANTHER" id="PTHR33281:SF19">
    <property type="entry name" value="VOLTAGE-DEPENDENT ANION CHANNEL-FORMING PROTEIN YNEE"/>
    <property type="match status" value="1"/>
</dbReference>
<dbReference type="AlphaFoldDB" id="A0A3M4W854"/>
<evidence type="ECO:0000256" key="4">
    <source>
        <dbReference type="ARBA" id="ARBA00022692"/>
    </source>
</evidence>
<reference evidence="10 11" key="1">
    <citation type="submission" date="2018-08" db="EMBL/GenBank/DDBJ databases">
        <title>Recombination of ecologically and evolutionarily significant loci maintains genetic cohesion in the Pseudomonas syringae species complex.</title>
        <authorList>
            <person name="Dillon M."/>
            <person name="Thakur S."/>
            <person name="Almeida R.N.D."/>
            <person name="Weir B.S."/>
            <person name="Guttman D.S."/>
        </authorList>
    </citation>
    <scope>NUCLEOTIDE SEQUENCE [LARGE SCALE GENOMIC DNA]</scope>
    <source>
        <strain evidence="10 11">ICMP 6917</strain>
    </source>
</reference>
<accession>A0A3M4W854</accession>
<feature type="transmembrane region" description="Helical" evidence="9">
    <location>
        <begin position="21"/>
        <end position="41"/>
    </location>
</feature>
<dbReference type="PANTHER" id="PTHR33281">
    <property type="entry name" value="UPF0187 PROTEIN YNEE"/>
    <property type="match status" value="1"/>
</dbReference>
<evidence type="ECO:0000256" key="9">
    <source>
        <dbReference type="SAM" id="Phobius"/>
    </source>
</evidence>
<dbReference type="GO" id="GO:0005254">
    <property type="term" value="F:chloride channel activity"/>
    <property type="evidence" value="ECO:0007669"/>
    <property type="project" value="InterPro"/>
</dbReference>
<dbReference type="InterPro" id="IPR044669">
    <property type="entry name" value="YneE/VCCN1/2-like"/>
</dbReference>
<sequence length="309" mass="34806">MQQAIMERFRFLSRTFGYVGWSLFWLLIWDVIVTVDFMLFLERKVTLPSMPLTLLGSALVVLISFRNSSAYNRWWEARTLWGALVNSSRSFARQVLTLIDDEDGINPVKALLLRRHVAYVKSLSAHLKGDITKADVQGLLPREEFERRQDTNNFPNDLLNASAAMIAKEYKSGRLDSIRLARLESTMVDISNCQGGMERIANTPLPYPYVAFPRLFITLFCVIVPIGLVETLGWFTPLASTVVGFMLLAIEKIGTDLQSPFRASEHEIQMTALCENIERNLDSMLRDAEVGSQEGTSAAGINKSFSVTN</sequence>
<keyword evidence="5 9" id="KW-1133">Transmembrane helix</keyword>
<evidence type="ECO:0000256" key="8">
    <source>
        <dbReference type="ARBA" id="ARBA00034708"/>
    </source>
</evidence>
<evidence type="ECO:0000256" key="6">
    <source>
        <dbReference type="ARBA" id="ARBA00023065"/>
    </source>
</evidence>
<dbReference type="Proteomes" id="UP000278332">
    <property type="component" value="Unassembled WGS sequence"/>
</dbReference>
<comment type="subcellular location">
    <subcellularLocation>
        <location evidence="1">Cell membrane</location>
        <topology evidence="1">Multi-pass membrane protein</topology>
    </subcellularLocation>
</comment>
<evidence type="ECO:0000256" key="2">
    <source>
        <dbReference type="ARBA" id="ARBA00022448"/>
    </source>
</evidence>